<evidence type="ECO:0000256" key="1">
    <source>
        <dbReference type="PROSITE-ProRule" id="PRU00339"/>
    </source>
</evidence>
<dbReference type="InterPro" id="IPR050697">
    <property type="entry name" value="Adenylyl/Guanylyl_Cyclase_3/4"/>
</dbReference>
<evidence type="ECO:0000313" key="3">
    <source>
        <dbReference type="EMBL" id="MXN66485.1"/>
    </source>
</evidence>
<comment type="caution">
    <text evidence="3">The sequence shown here is derived from an EMBL/GenBank/DDBJ whole genome shotgun (WGS) entry which is preliminary data.</text>
</comment>
<dbReference type="RefSeq" id="WP_160776700.1">
    <property type="nucleotide sequence ID" value="NZ_WUMV01000007.1"/>
</dbReference>
<dbReference type="InterPro" id="IPR029787">
    <property type="entry name" value="Nucleotide_cyclase"/>
</dbReference>
<dbReference type="Proteomes" id="UP000433101">
    <property type="component" value="Unassembled WGS sequence"/>
</dbReference>
<dbReference type="GO" id="GO:0004016">
    <property type="term" value="F:adenylate cyclase activity"/>
    <property type="evidence" value="ECO:0007669"/>
    <property type="project" value="UniProtKB-ARBA"/>
</dbReference>
<dbReference type="Gene3D" id="3.40.50.10070">
    <property type="entry name" value="TolB, N-terminal domain"/>
    <property type="match status" value="1"/>
</dbReference>
<dbReference type="PROSITE" id="PS50005">
    <property type="entry name" value="TPR"/>
    <property type="match status" value="1"/>
</dbReference>
<dbReference type="InterPro" id="IPR001054">
    <property type="entry name" value="A/G_cyclase"/>
</dbReference>
<name>A0A7X3LWN4_9HYPH</name>
<dbReference type="InterPro" id="IPR011990">
    <property type="entry name" value="TPR-like_helical_dom_sf"/>
</dbReference>
<dbReference type="SMART" id="SM00044">
    <property type="entry name" value="CYCc"/>
    <property type="match status" value="1"/>
</dbReference>
<protein>
    <recommendedName>
        <fullName evidence="2">Guanylate cyclase domain-containing protein</fullName>
    </recommendedName>
</protein>
<feature type="repeat" description="TPR" evidence="1">
    <location>
        <begin position="411"/>
        <end position="444"/>
    </location>
</feature>
<sequence length="578" mass="65086">MERRLAAILSADLVGYSRLMAKDEEGTLRRLKKLRQDFLEPLIARHGGRIVKLMGDGFLLEFPSAVEAVQCAIEWHEAVESFGVERGDPNDLAFRIGINLGDIVFEDGDIYGDGVNIAARMEKLAEPGGICLSGDVYRQIRGKIDATFDDLGEHTVKNIVDPLQIYALHPKHGEQPAAPSQRQKFDRPSIAVLPLDNLSSDPEQDYFADGVTEDIITNLSKFRELVVIGQSSSFRYKKTEDTFHQIATALGVQYLLIGSLRRAGQRLRVTVQLVDTRSGGHIWAERYDRELGDLFALQDEITEAIVQTLVGRLRTASARDTDHKPAQSLAAYDYVLKARAIIHDSRENMLKSRALYEKAIELDPTCAHAFAGLSATYSFEWTSGWSDNFADSLDKAIELCRRAAALDDQDSEAQRRLGVYYLFRGEHEKADAHIQRAALLNPNDPDTMTYEGLYLIYDGKPTDGLRKIERATRYNPFHPTWYFWLVSLAHYMNHDYELAILSAKKAVQAYPDFVAPHRHLAAAYARLGLEAEAEREKQIILKLDPAFSIARVARAFAYRRPEDLEHYCGGLREAGLPE</sequence>
<dbReference type="PANTHER" id="PTHR43081:SF19">
    <property type="entry name" value="PH-SENSITIVE ADENYLATE CYCLASE RV1264"/>
    <property type="match status" value="1"/>
</dbReference>
<dbReference type="GO" id="GO:0006171">
    <property type="term" value="P:cAMP biosynthetic process"/>
    <property type="evidence" value="ECO:0007669"/>
    <property type="project" value="TreeGrafter"/>
</dbReference>
<reference evidence="3 4" key="1">
    <citation type="submission" date="2019-12" db="EMBL/GenBank/DDBJ databases">
        <authorList>
            <person name="Li M."/>
        </authorList>
    </citation>
    <scope>NUCLEOTIDE SEQUENCE [LARGE SCALE GENOMIC DNA]</scope>
    <source>
        <strain evidence="3 4">GBMRC 2046</strain>
    </source>
</reference>
<dbReference type="SMART" id="SM00028">
    <property type="entry name" value="TPR"/>
    <property type="match status" value="4"/>
</dbReference>
<keyword evidence="1" id="KW-0802">TPR repeat</keyword>
<dbReference type="EMBL" id="WUMV01000007">
    <property type="protein sequence ID" value="MXN66485.1"/>
    <property type="molecule type" value="Genomic_DNA"/>
</dbReference>
<keyword evidence="4" id="KW-1185">Reference proteome</keyword>
<dbReference type="GO" id="GO:0035556">
    <property type="term" value="P:intracellular signal transduction"/>
    <property type="evidence" value="ECO:0007669"/>
    <property type="project" value="InterPro"/>
</dbReference>
<feature type="domain" description="Guanylate cyclase" evidence="2">
    <location>
        <begin position="7"/>
        <end position="122"/>
    </location>
</feature>
<dbReference type="Pfam" id="PF00211">
    <property type="entry name" value="Guanylate_cyc"/>
    <property type="match status" value="1"/>
</dbReference>
<proteinExistence type="predicted"/>
<dbReference type="SUPFAM" id="SSF55073">
    <property type="entry name" value="Nucleotide cyclase"/>
    <property type="match status" value="1"/>
</dbReference>
<dbReference type="Gene3D" id="3.30.70.1230">
    <property type="entry name" value="Nucleotide cyclase"/>
    <property type="match status" value="1"/>
</dbReference>
<evidence type="ECO:0000313" key="4">
    <source>
        <dbReference type="Proteomes" id="UP000433101"/>
    </source>
</evidence>
<dbReference type="CDD" id="cd07302">
    <property type="entry name" value="CHD"/>
    <property type="match status" value="1"/>
</dbReference>
<organism evidence="3 4">
    <name type="scientific">Stappia sediminis</name>
    <dbReference type="NCBI Taxonomy" id="2692190"/>
    <lineage>
        <taxon>Bacteria</taxon>
        <taxon>Pseudomonadati</taxon>
        <taxon>Pseudomonadota</taxon>
        <taxon>Alphaproteobacteria</taxon>
        <taxon>Hyphomicrobiales</taxon>
        <taxon>Stappiaceae</taxon>
        <taxon>Stappia</taxon>
    </lineage>
</organism>
<dbReference type="SUPFAM" id="SSF81901">
    <property type="entry name" value="HCP-like"/>
    <property type="match status" value="1"/>
</dbReference>
<dbReference type="Gene3D" id="1.25.40.10">
    <property type="entry name" value="Tetratricopeptide repeat domain"/>
    <property type="match status" value="2"/>
</dbReference>
<dbReference type="PROSITE" id="PS50125">
    <property type="entry name" value="GUANYLATE_CYCLASE_2"/>
    <property type="match status" value="1"/>
</dbReference>
<dbReference type="PANTHER" id="PTHR43081">
    <property type="entry name" value="ADENYLATE CYCLASE, TERMINAL-DIFFERENTIATION SPECIFIC-RELATED"/>
    <property type="match status" value="1"/>
</dbReference>
<dbReference type="AlphaFoldDB" id="A0A7X3LWN4"/>
<evidence type="ECO:0000259" key="2">
    <source>
        <dbReference type="PROSITE" id="PS50125"/>
    </source>
</evidence>
<accession>A0A7X3LWN4</accession>
<gene>
    <name evidence="3" type="ORF">GR183_16335</name>
</gene>
<dbReference type="InterPro" id="IPR019734">
    <property type="entry name" value="TPR_rpt"/>
</dbReference>